<organism evidence="2 3">
    <name type="scientific">Epichloe festucae (strain Fl1)</name>
    <dbReference type="NCBI Taxonomy" id="877507"/>
    <lineage>
        <taxon>Eukaryota</taxon>
        <taxon>Fungi</taxon>
        <taxon>Dikarya</taxon>
        <taxon>Ascomycota</taxon>
        <taxon>Pezizomycotina</taxon>
        <taxon>Sordariomycetes</taxon>
        <taxon>Hypocreomycetidae</taxon>
        <taxon>Hypocreales</taxon>
        <taxon>Clavicipitaceae</taxon>
        <taxon>Epichloe</taxon>
    </lineage>
</organism>
<evidence type="ECO:0000256" key="1">
    <source>
        <dbReference type="SAM" id="MobiDB-lite"/>
    </source>
</evidence>
<keyword evidence="3" id="KW-1185">Reference proteome</keyword>
<dbReference type="EMBL" id="CP031387">
    <property type="protein sequence ID" value="QPH02410.1"/>
    <property type="molecule type" value="Genomic_DNA"/>
</dbReference>
<accession>A0A7S9PW01</accession>
<evidence type="ECO:0000313" key="3">
    <source>
        <dbReference type="Proteomes" id="UP000594364"/>
    </source>
</evidence>
<proteinExistence type="predicted"/>
<feature type="compositionally biased region" description="Basic and acidic residues" evidence="1">
    <location>
        <begin position="1"/>
        <end position="21"/>
    </location>
</feature>
<sequence>MLLDSPKKRTERRKEGKRSVDGEEGMQDLGAGHDEMMRVWDLKLQNAVLQCRFFNILIRILDLTIKSTMSRNDAS</sequence>
<dbReference type="AlphaFoldDB" id="A0A7S9PW01"/>
<gene>
    <name evidence="2" type="ORF">C2857_006619</name>
</gene>
<name>A0A7S9PW01_EPIFF</name>
<feature type="region of interest" description="Disordered" evidence="1">
    <location>
        <begin position="1"/>
        <end position="29"/>
    </location>
</feature>
<reference evidence="2 3" key="1">
    <citation type="journal article" date="2018" name="PLoS Genet.">
        <title>Repeat elements organise 3D genome structure and mediate transcription in the filamentous fungus Epichloe festucae.</title>
        <authorList>
            <person name="Winter D.J."/>
            <person name="Ganley A.R.D."/>
            <person name="Young C.A."/>
            <person name="Liachko I."/>
            <person name="Schardl C.L."/>
            <person name="Dupont P.Y."/>
            <person name="Berry D."/>
            <person name="Ram A."/>
            <person name="Scott B."/>
            <person name="Cox M.P."/>
        </authorList>
    </citation>
    <scope>NUCLEOTIDE SEQUENCE [LARGE SCALE GENOMIC DNA]</scope>
    <source>
        <strain evidence="2 3">Fl1</strain>
    </source>
</reference>
<dbReference type="Proteomes" id="UP000594364">
    <property type="component" value="Chromosome 3"/>
</dbReference>
<protein>
    <submittedName>
        <fullName evidence="2">Uncharacterized protein</fullName>
    </submittedName>
</protein>
<evidence type="ECO:0000313" key="2">
    <source>
        <dbReference type="EMBL" id="QPH02410.1"/>
    </source>
</evidence>